<evidence type="ECO:0000256" key="5">
    <source>
        <dbReference type="ARBA" id="ARBA00023054"/>
    </source>
</evidence>
<dbReference type="SUPFAM" id="SSF140693">
    <property type="entry name" value="IpaD-like"/>
    <property type="match status" value="1"/>
</dbReference>
<keyword evidence="5" id="KW-0175">Coiled coil</keyword>
<accession>A0A2S3VQ87</accession>
<dbReference type="Proteomes" id="UP000237440">
    <property type="component" value="Unassembled WGS sequence"/>
</dbReference>
<protein>
    <recommendedName>
        <fullName evidence="8">IpaD/SipD/SspD family type III secretion system needle tip protein</fullName>
    </recommendedName>
</protein>
<keyword evidence="3" id="KW-0964">Secreted</keyword>
<evidence type="ECO:0000313" key="6">
    <source>
        <dbReference type="EMBL" id="POF42107.1"/>
    </source>
</evidence>
<name>A0A2S3VQ87_9PSED</name>
<comment type="subcellular location">
    <subcellularLocation>
        <location evidence="1">Secreted</location>
    </subcellularLocation>
</comment>
<evidence type="ECO:0000256" key="2">
    <source>
        <dbReference type="ARBA" id="ARBA00007741"/>
    </source>
</evidence>
<dbReference type="EMBL" id="MUJK01000003">
    <property type="protein sequence ID" value="POF42107.1"/>
    <property type="molecule type" value="Genomic_DNA"/>
</dbReference>
<dbReference type="AlphaFoldDB" id="A0A2S3VQ87"/>
<keyword evidence="7" id="KW-1185">Reference proteome</keyword>
<sequence>MRIAEPSLPANSVPADFNAIVDAPLPAEMPVEVHAGFSLTQLLERSVKALNRNLENMLKYPAGVPRALQGSPAEVLAQYFSSAEFVDPTHAKQIRSLMLIHQIQQSGTVFTHCLETLPMEQRQQLYDEKDRILDELRQMSMPDEIADEFDLEINASNEFFDKLLELIDLIKNRYLAGYEHIIAAYSNFFSDFNADITAKLKDWIEGANEGKEVKLNVGALRTALNDLIAKYSHPNSASVLFPQPGKGGTNRAEAEKWREALGLPASCLKQNPDGSYCVVIDTGPLWRMRESLPSGGWVTWDTAKFQAWQTGFNAQEERMKNTLQSFTQKYSNANAYHDNFNKTLSSHLNQFADMLKAMLNF</sequence>
<reference evidence="7" key="1">
    <citation type="submission" date="2017-02" db="EMBL/GenBank/DDBJ databases">
        <authorList>
            <person name="Furmanczyk E.M."/>
        </authorList>
    </citation>
    <scope>NUCLEOTIDE SEQUENCE [LARGE SCALE GENOMIC DNA]</scope>
    <source>
        <strain evidence="7">AP3_22</strain>
    </source>
</reference>
<evidence type="ECO:0000256" key="1">
    <source>
        <dbReference type="ARBA" id="ARBA00004613"/>
    </source>
</evidence>
<evidence type="ECO:0000256" key="3">
    <source>
        <dbReference type="ARBA" id="ARBA00022525"/>
    </source>
</evidence>
<dbReference type="Gene3D" id="1.20.1710.10">
    <property type="entry name" value="IpaD-like"/>
    <property type="match status" value="1"/>
</dbReference>
<dbReference type="InterPro" id="IPR036708">
    <property type="entry name" value="BipD-like_sf"/>
</dbReference>
<evidence type="ECO:0000256" key="4">
    <source>
        <dbReference type="ARBA" id="ARBA00023026"/>
    </source>
</evidence>
<evidence type="ECO:0000313" key="7">
    <source>
        <dbReference type="Proteomes" id="UP000237440"/>
    </source>
</evidence>
<gene>
    <name evidence="6" type="ORF">B0D71_11710</name>
</gene>
<keyword evidence="4" id="KW-0843">Virulence</keyword>
<evidence type="ECO:0008006" key="8">
    <source>
        <dbReference type="Google" id="ProtNLM"/>
    </source>
</evidence>
<dbReference type="OrthoDB" id="6507315at2"/>
<dbReference type="RefSeq" id="WP_103394940.1">
    <property type="nucleotide sequence ID" value="NZ_MUJK01000003.1"/>
</dbReference>
<dbReference type="GO" id="GO:0005576">
    <property type="term" value="C:extracellular region"/>
    <property type="evidence" value="ECO:0007669"/>
    <property type="project" value="UniProtKB-SubCell"/>
</dbReference>
<proteinExistence type="inferred from homology"/>
<comment type="similarity">
    <text evidence="2">Belongs to the invasin protein D family.</text>
</comment>
<comment type="caution">
    <text evidence="6">The sequence shown here is derived from an EMBL/GenBank/DDBJ whole genome shotgun (WGS) entry which is preliminary data.</text>
</comment>
<dbReference type="Pfam" id="PF06511">
    <property type="entry name" value="T3SS_TC"/>
    <property type="match status" value="1"/>
</dbReference>
<dbReference type="InterPro" id="IPR009483">
    <property type="entry name" value="IpaD/BipD/SipD"/>
</dbReference>
<organism evidence="6 7">
    <name type="scientific">Pseudomonas laurylsulfativorans</name>
    <dbReference type="NCBI Taxonomy" id="1943631"/>
    <lineage>
        <taxon>Bacteria</taxon>
        <taxon>Pseudomonadati</taxon>
        <taxon>Pseudomonadota</taxon>
        <taxon>Gammaproteobacteria</taxon>
        <taxon>Pseudomonadales</taxon>
        <taxon>Pseudomonadaceae</taxon>
        <taxon>Pseudomonas</taxon>
    </lineage>
</organism>